<dbReference type="RefSeq" id="WP_405506550.1">
    <property type="nucleotide sequence ID" value="NZ_CP108341.1"/>
</dbReference>
<protein>
    <submittedName>
        <fullName evidence="2">Uncharacterized protein</fullName>
    </submittedName>
</protein>
<evidence type="ECO:0000256" key="1">
    <source>
        <dbReference type="SAM" id="MobiDB-lite"/>
    </source>
</evidence>
<dbReference type="EMBL" id="CP108341">
    <property type="protein sequence ID" value="WTW28585.1"/>
    <property type="molecule type" value="Genomic_DNA"/>
</dbReference>
<feature type="region of interest" description="Disordered" evidence="1">
    <location>
        <begin position="1"/>
        <end position="54"/>
    </location>
</feature>
<accession>A0ABZ1MM28</accession>
<organism evidence="2 3">
    <name type="scientific">Streptomyces purpurascens</name>
    <dbReference type="NCBI Taxonomy" id="1924"/>
    <lineage>
        <taxon>Bacteria</taxon>
        <taxon>Bacillati</taxon>
        <taxon>Actinomycetota</taxon>
        <taxon>Actinomycetes</taxon>
        <taxon>Kitasatosporales</taxon>
        <taxon>Streptomycetaceae</taxon>
        <taxon>Streptomyces</taxon>
    </lineage>
</organism>
<evidence type="ECO:0000313" key="2">
    <source>
        <dbReference type="EMBL" id="WTW28585.1"/>
    </source>
</evidence>
<gene>
    <name evidence="2" type="ORF">OHU35_22185</name>
</gene>
<reference evidence="2 3" key="1">
    <citation type="submission" date="2022-10" db="EMBL/GenBank/DDBJ databases">
        <title>The complete genomes of actinobacterial strains from the NBC collection.</title>
        <authorList>
            <person name="Joergensen T.S."/>
            <person name="Alvarez Arevalo M."/>
            <person name="Sterndorff E.B."/>
            <person name="Faurdal D."/>
            <person name="Vuksanovic O."/>
            <person name="Mourched A.-S."/>
            <person name="Charusanti P."/>
            <person name="Shaw S."/>
            <person name="Blin K."/>
            <person name="Weber T."/>
        </authorList>
    </citation>
    <scope>NUCLEOTIDE SEQUENCE [LARGE SCALE GENOMIC DNA]</scope>
    <source>
        <strain evidence="2 3">NBC_00017</strain>
    </source>
</reference>
<sequence length="54" mass="5435">MQLTAFGMAGRAHTPGGALLDTPTAYDATGTASPRAAGAGSWLSRGPVHPRKEA</sequence>
<proteinExistence type="predicted"/>
<dbReference type="Proteomes" id="UP001621512">
    <property type="component" value="Chromosome"/>
</dbReference>
<evidence type="ECO:0000313" key="3">
    <source>
        <dbReference type="Proteomes" id="UP001621512"/>
    </source>
</evidence>
<name>A0ABZ1MM28_STREF</name>
<keyword evidence="3" id="KW-1185">Reference proteome</keyword>